<dbReference type="InterPro" id="IPR036179">
    <property type="entry name" value="Ig-like_dom_sf"/>
</dbReference>
<reference evidence="6" key="1">
    <citation type="submission" date="2012-12" db="EMBL/GenBank/DDBJ databases">
        <authorList>
            <person name="Hellsten U."/>
            <person name="Grimwood J."/>
            <person name="Chapman J.A."/>
            <person name="Shapiro H."/>
            <person name="Aerts A."/>
            <person name="Otillar R.P."/>
            <person name="Terry A.Y."/>
            <person name="Boore J.L."/>
            <person name="Simakov O."/>
            <person name="Marletaz F."/>
            <person name="Cho S.-J."/>
            <person name="Edsinger-Gonzales E."/>
            <person name="Havlak P."/>
            <person name="Kuo D.-H."/>
            <person name="Larsson T."/>
            <person name="Lv J."/>
            <person name="Arendt D."/>
            <person name="Savage R."/>
            <person name="Osoegawa K."/>
            <person name="de Jong P."/>
            <person name="Lindberg D.R."/>
            <person name="Seaver E.C."/>
            <person name="Weisblat D.A."/>
            <person name="Putnam N.H."/>
            <person name="Grigoriev I.V."/>
            <person name="Rokhsar D.S."/>
        </authorList>
    </citation>
    <scope>NUCLEOTIDE SEQUENCE</scope>
    <source>
        <strain evidence="6">I ESC-2004</strain>
    </source>
</reference>
<reference evidence="4 6" key="2">
    <citation type="journal article" date="2013" name="Nature">
        <title>Insights into bilaterian evolution from three spiralian genomes.</title>
        <authorList>
            <person name="Simakov O."/>
            <person name="Marletaz F."/>
            <person name="Cho S.J."/>
            <person name="Edsinger-Gonzales E."/>
            <person name="Havlak P."/>
            <person name="Hellsten U."/>
            <person name="Kuo D.H."/>
            <person name="Larsson T."/>
            <person name="Lv J."/>
            <person name="Arendt D."/>
            <person name="Savage R."/>
            <person name="Osoegawa K."/>
            <person name="de Jong P."/>
            <person name="Grimwood J."/>
            <person name="Chapman J.A."/>
            <person name="Shapiro H."/>
            <person name="Aerts A."/>
            <person name="Otillar R.P."/>
            <person name="Terry A.Y."/>
            <person name="Boore J.L."/>
            <person name="Grigoriev I.V."/>
            <person name="Lindberg D.R."/>
            <person name="Seaver E.C."/>
            <person name="Weisblat D.A."/>
            <person name="Putnam N.H."/>
            <person name="Rokhsar D.S."/>
        </authorList>
    </citation>
    <scope>NUCLEOTIDE SEQUENCE</scope>
    <source>
        <strain evidence="4 6">I ESC-2004</strain>
    </source>
</reference>
<evidence type="ECO:0000313" key="5">
    <source>
        <dbReference type="EnsemblMetazoa" id="CapteP201090"/>
    </source>
</evidence>
<dbReference type="Pfam" id="PF00047">
    <property type="entry name" value="ig"/>
    <property type="match status" value="1"/>
</dbReference>
<dbReference type="PROSITE" id="PS50835">
    <property type="entry name" value="IG_LIKE"/>
    <property type="match status" value="1"/>
</dbReference>
<evidence type="ECO:0000313" key="6">
    <source>
        <dbReference type="Proteomes" id="UP000014760"/>
    </source>
</evidence>
<protein>
    <recommendedName>
        <fullName evidence="3">Ig-like domain-containing protein</fullName>
    </recommendedName>
</protein>
<dbReference type="InterPro" id="IPR013151">
    <property type="entry name" value="Immunoglobulin_dom"/>
</dbReference>
<keyword evidence="1" id="KW-1133">Transmembrane helix</keyword>
<feature type="chain" id="PRO_5008787939" description="Ig-like domain-containing protein" evidence="2">
    <location>
        <begin position="39"/>
        <end position="199"/>
    </location>
</feature>
<feature type="domain" description="Ig-like" evidence="3">
    <location>
        <begin position="44"/>
        <end position="124"/>
    </location>
</feature>
<keyword evidence="2" id="KW-0732">Signal</keyword>
<dbReference type="InterPro" id="IPR003599">
    <property type="entry name" value="Ig_sub"/>
</dbReference>
<organism evidence="4">
    <name type="scientific">Capitella teleta</name>
    <name type="common">Polychaete worm</name>
    <dbReference type="NCBI Taxonomy" id="283909"/>
    <lineage>
        <taxon>Eukaryota</taxon>
        <taxon>Metazoa</taxon>
        <taxon>Spiralia</taxon>
        <taxon>Lophotrochozoa</taxon>
        <taxon>Annelida</taxon>
        <taxon>Polychaeta</taxon>
        <taxon>Sedentaria</taxon>
        <taxon>Scolecida</taxon>
        <taxon>Capitellidae</taxon>
        <taxon>Capitella</taxon>
    </lineage>
</organism>
<keyword evidence="1" id="KW-0472">Membrane</keyword>
<evidence type="ECO:0000259" key="3">
    <source>
        <dbReference type="PROSITE" id="PS50835"/>
    </source>
</evidence>
<dbReference type="EnsemblMetazoa" id="CapteT201090">
    <property type="protein sequence ID" value="CapteP201090"/>
    <property type="gene ID" value="CapteG201090"/>
</dbReference>
<sequence>MKIRCSHFSLLYTSRVNETQMQHVLLLLFVAIATLVTARDADSPESISIEYFKQEDAILECPVRNNLTFIHWVLPSNRIISAATPADDHYELLAGNFSLIITRVVEQDVGDYLCMATRNDESVYFRVRLYQYMAPAWETYKDNFTIAIICAAVFLALCILLLLFHAYCWLPKQPHVDIEPSSGQPPLDYPTKGGASTHL</sequence>
<dbReference type="Proteomes" id="UP000014760">
    <property type="component" value="Unassembled WGS sequence"/>
</dbReference>
<dbReference type="CDD" id="cd00096">
    <property type="entry name" value="Ig"/>
    <property type="match status" value="1"/>
</dbReference>
<dbReference type="EMBL" id="AMQN01008212">
    <property type="status" value="NOT_ANNOTATED_CDS"/>
    <property type="molecule type" value="Genomic_DNA"/>
</dbReference>
<dbReference type="SUPFAM" id="SSF48726">
    <property type="entry name" value="Immunoglobulin"/>
    <property type="match status" value="1"/>
</dbReference>
<proteinExistence type="predicted"/>
<accession>R7UEA5</accession>
<evidence type="ECO:0000256" key="2">
    <source>
        <dbReference type="SAM" id="SignalP"/>
    </source>
</evidence>
<evidence type="ECO:0000256" key="1">
    <source>
        <dbReference type="SAM" id="Phobius"/>
    </source>
</evidence>
<dbReference type="Gene3D" id="2.60.40.10">
    <property type="entry name" value="Immunoglobulins"/>
    <property type="match status" value="1"/>
</dbReference>
<keyword evidence="1" id="KW-0812">Transmembrane</keyword>
<dbReference type="SMART" id="SM00409">
    <property type="entry name" value="IG"/>
    <property type="match status" value="1"/>
</dbReference>
<feature type="transmembrane region" description="Helical" evidence="1">
    <location>
        <begin position="144"/>
        <end position="164"/>
    </location>
</feature>
<keyword evidence="6" id="KW-1185">Reference proteome</keyword>
<gene>
    <name evidence="4" type="ORF">CAPTEDRAFT_201090</name>
</gene>
<dbReference type="EMBL" id="KB302448">
    <property type="protein sequence ID" value="ELU04309.1"/>
    <property type="molecule type" value="Genomic_DNA"/>
</dbReference>
<name>R7UEA5_CAPTE</name>
<reference evidence="5" key="3">
    <citation type="submission" date="2015-06" db="UniProtKB">
        <authorList>
            <consortium name="EnsemblMetazoa"/>
        </authorList>
    </citation>
    <scope>IDENTIFICATION</scope>
</reference>
<dbReference type="InterPro" id="IPR007110">
    <property type="entry name" value="Ig-like_dom"/>
</dbReference>
<dbReference type="HOGENOM" id="CLU_1373396_0_0_1"/>
<evidence type="ECO:0000313" key="4">
    <source>
        <dbReference type="EMBL" id="ELU04309.1"/>
    </source>
</evidence>
<dbReference type="InterPro" id="IPR013783">
    <property type="entry name" value="Ig-like_fold"/>
</dbReference>
<dbReference type="AlphaFoldDB" id="R7UEA5"/>
<feature type="signal peptide" evidence="2">
    <location>
        <begin position="1"/>
        <end position="38"/>
    </location>
</feature>